<dbReference type="GO" id="GO:0005829">
    <property type="term" value="C:cytosol"/>
    <property type="evidence" value="ECO:0007669"/>
    <property type="project" value="TreeGrafter"/>
</dbReference>
<protein>
    <submittedName>
        <fullName evidence="4">Dihydrodipicolinate synthase family protein</fullName>
    </submittedName>
</protein>
<evidence type="ECO:0000313" key="5">
    <source>
        <dbReference type="Proteomes" id="UP000238322"/>
    </source>
</evidence>
<dbReference type="SMART" id="SM01130">
    <property type="entry name" value="DHDPS"/>
    <property type="match status" value="1"/>
</dbReference>
<dbReference type="SUPFAM" id="SSF51569">
    <property type="entry name" value="Aldolase"/>
    <property type="match status" value="1"/>
</dbReference>
<dbReference type="InterPro" id="IPR013785">
    <property type="entry name" value="Aldolase_TIM"/>
</dbReference>
<evidence type="ECO:0000256" key="3">
    <source>
        <dbReference type="PIRSR" id="PIRSR001365-2"/>
    </source>
</evidence>
<dbReference type="Gene3D" id="3.20.20.70">
    <property type="entry name" value="Aldolase class I"/>
    <property type="match status" value="1"/>
</dbReference>
<dbReference type="AlphaFoldDB" id="A0A2S8FC28"/>
<feature type="binding site" evidence="3">
    <location>
        <position position="212"/>
    </location>
    <ligand>
        <name>pyruvate</name>
        <dbReference type="ChEBI" id="CHEBI:15361"/>
    </ligand>
</feature>
<dbReference type="Pfam" id="PF00701">
    <property type="entry name" value="DHDPS"/>
    <property type="match status" value="1"/>
</dbReference>
<reference evidence="4 5" key="1">
    <citation type="submission" date="2018-02" db="EMBL/GenBank/DDBJ databases">
        <title>Comparative genomes isolates from brazilian mangrove.</title>
        <authorList>
            <person name="Araujo J.E."/>
            <person name="Taketani R.G."/>
            <person name="Silva M.C.P."/>
            <person name="Loureco M.V."/>
            <person name="Andreote F.D."/>
        </authorList>
    </citation>
    <scope>NUCLEOTIDE SEQUENCE [LARGE SCALE GENOMIC DNA]</scope>
    <source>
        <strain evidence="4 5">Hex-1 MGV</strain>
    </source>
</reference>
<comment type="caution">
    <text evidence="4">The sequence shown here is derived from an EMBL/GenBank/DDBJ whole genome shotgun (WGS) entry which is preliminary data.</text>
</comment>
<dbReference type="EMBL" id="PUHY01000015">
    <property type="protein sequence ID" value="PQO29699.1"/>
    <property type="molecule type" value="Genomic_DNA"/>
</dbReference>
<dbReference type="Proteomes" id="UP000238322">
    <property type="component" value="Unassembled WGS sequence"/>
</dbReference>
<sequence>MTSSQTQLGGVLPVFQTPYQENGDIDYQVLTKELNWLLESGVDGVVMAMVSEVLRLSFSEQRELAGKTCEIIDGRCPVVISVGGESTRIAIENAKYAESVGAAAVMAIPPVSIGAMEEELFAYYTGIIKAIEIPVIVQDASGYVGKPMSIALQADLMNTHGAEKVLFKPEATPIGPRLSALRDATNGKARIFEGTGGIALVDSYRRGIVGTMPGADLIHGIVALYKALKEGDEARTYELSMPISAIVAAQHSLDAFLAIEKHLLVRQQVFTNTIVRGPVGYKVDPETLSEVDRLFDRLTEVLHQS</sequence>
<dbReference type="CDD" id="cd00408">
    <property type="entry name" value="DHDPS-like"/>
    <property type="match status" value="1"/>
</dbReference>
<evidence type="ECO:0000256" key="2">
    <source>
        <dbReference type="PIRNR" id="PIRNR001365"/>
    </source>
</evidence>
<dbReference type="RefSeq" id="WP_105332893.1">
    <property type="nucleotide sequence ID" value="NZ_PUHY01000015.1"/>
</dbReference>
<dbReference type="PANTHER" id="PTHR42849:SF1">
    <property type="entry name" value="N-ACETYLNEURAMINATE LYASE"/>
    <property type="match status" value="1"/>
</dbReference>
<name>A0A2S8FC28_9BACT</name>
<proteinExistence type="inferred from homology"/>
<dbReference type="InterPro" id="IPR002220">
    <property type="entry name" value="DapA-like"/>
</dbReference>
<dbReference type="GO" id="GO:0019262">
    <property type="term" value="P:N-acetylneuraminate catabolic process"/>
    <property type="evidence" value="ECO:0007669"/>
    <property type="project" value="TreeGrafter"/>
</dbReference>
<evidence type="ECO:0000256" key="1">
    <source>
        <dbReference type="ARBA" id="ARBA00023239"/>
    </source>
</evidence>
<evidence type="ECO:0000313" key="4">
    <source>
        <dbReference type="EMBL" id="PQO29699.1"/>
    </source>
</evidence>
<organism evidence="4 5">
    <name type="scientific">Blastopirellula marina</name>
    <dbReference type="NCBI Taxonomy" id="124"/>
    <lineage>
        <taxon>Bacteria</taxon>
        <taxon>Pseudomonadati</taxon>
        <taxon>Planctomycetota</taxon>
        <taxon>Planctomycetia</taxon>
        <taxon>Pirellulales</taxon>
        <taxon>Pirellulaceae</taxon>
        <taxon>Blastopirellula</taxon>
    </lineage>
</organism>
<dbReference type="PIRSF" id="PIRSF001365">
    <property type="entry name" value="DHDPS"/>
    <property type="match status" value="1"/>
</dbReference>
<accession>A0A2S8FC28</accession>
<dbReference type="PANTHER" id="PTHR42849">
    <property type="entry name" value="N-ACETYLNEURAMINATE LYASE"/>
    <property type="match status" value="1"/>
</dbReference>
<keyword evidence="1 2" id="KW-0456">Lyase</keyword>
<dbReference type="GO" id="GO:0008747">
    <property type="term" value="F:N-acetylneuraminate lyase activity"/>
    <property type="evidence" value="ECO:0007669"/>
    <property type="project" value="TreeGrafter"/>
</dbReference>
<dbReference type="OrthoDB" id="9771791at2"/>
<gene>
    <name evidence="4" type="ORF">C5Y83_27005</name>
</gene>
<comment type="similarity">
    <text evidence="2">Belongs to the DapA family.</text>
</comment>